<dbReference type="PANTHER" id="PTHR22840">
    <property type="entry name" value="WD REPEAT-CONTAINING PROTEIN 36"/>
    <property type="match status" value="1"/>
</dbReference>
<gene>
    <name evidence="3" type="ORF">PYX00_011823</name>
</gene>
<organism evidence="3">
    <name type="scientific">Menopon gallinae</name>
    <name type="common">poultry shaft louse</name>
    <dbReference type="NCBI Taxonomy" id="328185"/>
    <lineage>
        <taxon>Eukaryota</taxon>
        <taxon>Metazoa</taxon>
        <taxon>Ecdysozoa</taxon>
        <taxon>Arthropoda</taxon>
        <taxon>Hexapoda</taxon>
        <taxon>Insecta</taxon>
        <taxon>Pterygota</taxon>
        <taxon>Neoptera</taxon>
        <taxon>Paraneoptera</taxon>
        <taxon>Psocodea</taxon>
        <taxon>Troctomorpha</taxon>
        <taxon>Phthiraptera</taxon>
        <taxon>Amblycera</taxon>
        <taxon>Menoponidae</taxon>
        <taxon>Menopon</taxon>
    </lineage>
</organism>
<evidence type="ECO:0000259" key="2">
    <source>
        <dbReference type="Pfam" id="PF25171"/>
    </source>
</evidence>
<reference evidence="3" key="1">
    <citation type="journal article" date="2024" name="Gigascience">
        <title>Chromosome-level genome of the poultry shaft louse Menopon gallinae provides insight into the host-switching and adaptive evolution of parasitic lice.</title>
        <authorList>
            <person name="Xu Y."/>
            <person name="Ma L."/>
            <person name="Liu S."/>
            <person name="Liang Y."/>
            <person name="Liu Q."/>
            <person name="He Z."/>
            <person name="Tian L."/>
            <person name="Duan Y."/>
            <person name="Cai W."/>
            <person name="Li H."/>
            <person name="Song F."/>
        </authorList>
    </citation>
    <scope>NUCLEOTIDE SEQUENCE</scope>
    <source>
        <strain evidence="3">Cailab_2023a</strain>
    </source>
</reference>
<protein>
    <recommendedName>
        <fullName evidence="2">WDR36/Utp21 N-terminal domain-containing protein</fullName>
    </recommendedName>
</protein>
<comment type="caution">
    <text evidence="3">The sequence shown here is derived from an EMBL/GenBank/DDBJ whole genome shotgun (WGS) entry which is preliminary data.</text>
</comment>
<evidence type="ECO:0000313" key="3">
    <source>
        <dbReference type="EMBL" id="KAL0266107.1"/>
    </source>
</evidence>
<dbReference type="AlphaFoldDB" id="A0AAW2H8T4"/>
<accession>A0AAW2H8T4</accession>
<proteinExistence type="predicted"/>
<evidence type="ECO:0000256" key="1">
    <source>
        <dbReference type="SAM" id="SignalP"/>
    </source>
</evidence>
<feature type="chain" id="PRO_5043632316" description="WDR36/Utp21 N-terminal domain-containing protein" evidence="1">
    <location>
        <begin position="38"/>
        <end position="774"/>
    </location>
</feature>
<dbReference type="InterPro" id="IPR059157">
    <property type="entry name" value="WDR36-Utp21_N"/>
</dbReference>
<feature type="domain" description="WDR36/Utp21 N-terminal" evidence="2">
    <location>
        <begin position="84"/>
        <end position="341"/>
    </location>
</feature>
<dbReference type="InterPro" id="IPR015943">
    <property type="entry name" value="WD40/YVTN_repeat-like_dom_sf"/>
</dbReference>
<name>A0AAW2H8T4_9NEOP</name>
<dbReference type="InterPro" id="IPR011044">
    <property type="entry name" value="Quino_amine_DH_bsu"/>
</dbReference>
<feature type="signal peptide" evidence="1">
    <location>
        <begin position="1"/>
        <end position="37"/>
    </location>
</feature>
<sequence>MLCVHKCLRTGHRRAVHWAVATCRLLHIMLAATTAHARGLSGKNASTHMIKSAESGLFTYTRTLLERPDNFVVYEMEDVFYMAAVSSAVRVYNAKTFNLIFEGPSFRGRTEQILYHQKRLYVVCGCMIYVIRRGEVECAYRIAYDGVYTVSLVQSGEWGKAECAGPTIRCMLFVGTFVVVSMSTNAVLVMEHFNISYVIEDGAADAGEVLCVMHPSTYINKILIVHERKMQIYNIVSRKVIYTFGVQGAKQAVQTPLIDVVALVRDSDIMFLNLRLDKEMFRIEIPGVRCVSFRTDAAPYMICCNENAYVFEMSRLKCVAELKETYWACFLPGQSDLISAGQNLEFYSMEGYRPVLVHRRVLFSKVECMDIVSSKHIVLMQERRVIGMNIYKDDLTFCFSCKDLRNVSKVRADKAAIVVSGDSSMFLLDFDKKNGKLVNTSSSFEFGLLGFEHPFCVYGRHELNVFNVVSRRVVSKISVLRDTHNVLAAGDGMCEDEACLQVSSMDIQDIAVVNHRIQVALHDKVLSLSFEGDVLGVLHVAGAQKIRRYGNMLFMKAGAKVVVAEVHSLRVVREFEHDVLDYFVTKDQRAVGLLAAELLLVDIASGQVLERVCFEKTPRSAALSWNQDFLFVLFDDGTVCAYYNGAVLSEYLAQPVSLPTQDIELRKSTEQSYLIDIFGRDFFKAQRVLGMVDMAKQDYEQVRDFIDFYGKSQVSTCFRQTSFCLEHHEQGHIKSTTPSPNELLGEMLVEQAACRSDACYLGRLLTRPPGLCFD</sequence>
<dbReference type="EMBL" id="JARGDH010000006">
    <property type="protein sequence ID" value="KAL0266107.1"/>
    <property type="molecule type" value="Genomic_DNA"/>
</dbReference>
<dbReference type="PANTHER" id="PTHR22840:SF12">
    <property type="entry name" value="WD REPEAT-CONTAINING PROTEIN 36"/>
    <property type="match status" value="1"/>
</dbReference>
<dbReference type="GO" id="GO:0034388">
    <property type="term" value="C:Pwp2p-containing subcomplex of 90S preribosome"/>
    <property type="evidence" value="ECO:0007669"/>
    <property type="project" value="TreeGrafter"/>
</dbReference>
<dbReference type="GO" id="GO:0006364">
    <property type="term" value="P:rRNA processing"/>
    <property type="evidence" value="ECO:0007669"/>
    <property type="project" value="TreeGrafter"/>
</dbReference>
<dbReference type="Pfam" id="PF25171">
    <property type="entry name" value="Beta-prop_WDR36-Utp21_1st"/>
    <property type="match status" value="1"/>
</dbReference>
<dbReference type="Gene3D" id="2.130.10.10">
    <property type="entry name" value="YVTN repeat-like/Quinoprotein amine dehydrogenase"/>
    <property type="match status" value="1"/>
</dbReference>
<keyword evidence="1" id="KW-0732">Signal</keyword>
<dbReference type="SUPFAM" id="SSF50969">
    <property type="entry name" value="YVTN repeat-like/Quinoprotein amine dehydrogenase"/>
    <property type="match status" value="1"/>
</dbReference>
<dbReference type="GO" id="GO:0032040">
    <property type="term" value="C:small-subunit processome"/>
    <property type="evidence" value="ECO:0007669"/>
    <property type="project" value="TreeGrafter"/>
</dbReference>